<proteinExistence type="predicted"/>
<reference evidence="1 2" key="1">
    <citation type="journal article" date="2022" name="bioRxiv">
        <title>The genome of the oomycete Peronosclerospora sorghi, a cosmopolitan pathogen of maize and sorghum, is inflated with dispersed pseudogenes.</title>
        <authorList>
            <person name="Fletcher K."/>
            <person name="Martin F."/>
            <person name="Isakeit T."/>
            <person name="Cavanaugh K."/>
            <person name="Magill C."/>
            <person name="Michelmore R."/>
        </authorList>
    </citation>
    <scope>NUCLEOTIDE SEQUENCE [LARGE SCALE GENOMIC DNA]</scope>
    <source>
        <strain evidence="1">P6</strain>
    </source>
</reference>
<gene>
    <name evidence="1" type="ORF">PsorP6_010146</name>
</gene>
<protein>
    <submittedName>
        <fullName evidence="1">Uncharacterized protein</fullName>
    </submittedName>
</protein>
<dbReference type="EMBL" id="CM047585">
    <property type="protein sequence ID" value="KAI9910731.1"/>
    <property type="molecule type" value="Genomic_DNA"/>
</dbReference>
<evidence type="ECO:0000313" key="1">
    <source>
        <dbReference type="EMBL" id="KAI9910731.1"/>
    </source>
</evidence>
<keyword evidence="2" id="KW-1185">Reference proteome</keyword>
<comment type="caution">
    <text evidence="1">The sequence shown here is derived from an EMBL/GenBank/DDBJ whole genome shotgun (WGS) entry which is preliminary data.</text>
</comment>
<name>A0ACC0VZ41_9STRA</name>
<evidence type="ECO:0000313" key="2">
    <source>
        <dbReference type="Proteomes" id="UP001163321"/>
    </source>
</evidence>
<sequence length="63" mass="7598">MQSYRNVFYPSKRARNIPYLVPNDLTTQRHVYVLHRMSKQGSPQRKRVRSALRSHSCKRKVNR</sequence>
<organism evidence="1 2">
    <name type="scientific">Peronosclerospora sorghi</name>
    <dbReference type="NCBI Taxonomy" id="230839"/>
    <lineage>
        <taxon>Eukaryota</taxon>
        <taxon>Sar</taxon>
        <taxon>Stramenopiles</taxon>
        <taxon>Oomycota</taxon>
        <taxon>Peronosporomycetes</taxon>
        <taxon>Peronosporales</taxon>
        <taxon>Peronosporaceae</taxon>
        <taxon>Peronosclerospora</taxon>
    </lineage>
</organism>
<dbReference type="Proteomes" id="UP001163321">
    <property type="component" value="Chromosome 6"/>
</dbReference>
<accession>A0ACC0VZ41</accession>